<dbReference type="Gene3D" id="1.50.10.10">
    <property type="match status" value="1"/>
</dbReference>
<dbReference type="GO" id="GO:0046872">
    <property type="term" value="F:metal ion binding"/>
    <property type="evidence" value="ECO:0007669"/>
    <property type="project" value="UniProtKB-KW"/>
</dbReference>
<dbReference type="PANTHER" id="PTHR12736:SF21">
    <property type="entry name" value="LANC-LIKE PROTEIN 2"/>
    <property type="match status" value="1"/>
</dbReference>
<dbReference type="EMBL" id="JTDY01000228">
    <property type="protein sequence ID" value="KOB78189.1"/>
    <property type="molecule type" value="Genomic_DNA"/>
</dbReference>
<keyword evidence="1" id="KW-0862">Zinc</keyword>
<gene>
    <name evidence="2" type="ORF">OBRU01_02829</name>
</gene>
<name>A0A0L7LS33_OPEBR</name>
<dbReference type="GO" id="GO:0005975">
    <property type="term" value="P:carbohydrate metabolic process"/>
    <property type="evidence" value="ECO:0007669"/>
    <property type="project" value="InterPro"/>
</dbReference>
<evidence type="ECO:0000313" key="3">
    <source>
        <dbReference type="Proteomes" id="UP000037510"/>
    </source>
</evidence>
<dbReference type="CDD" id="cd04794">
    <property type="entry name" value="euk_LANCL"/>
    <property type="match status" value="1"/>
</dbReference>
<keyword evidence="3" id="KW-1185">Reference proteome</keyword>
<dbReference type="InterPro" id="IPR007822">
    <property type="entry name" value="LANC-like"/>
</dbReference>
<feature type="binding site" evidence="1">
    <location>
        <position position="234"/>
    </location>
    <ligand>
        <name>Zn(2+)</name>
        <dbReference type="ChEBI" id="CHEBI:29105"/>
    </ligand>
</feature>
<dbReference type="Proteomes" id="UP000037510">
    <property type="component" value="Unassembled WGS sequence"/>
</dbReference>
<feature type="non-terminal residue" evidence="2">
    <location>
        <position position="311"/>
    </location>
</feature>
<feature type="binding site" evidence="1">
    <location>
        <position position="196"/>
    </location>
    <ligand>
        <name>Zn(2+)</name>
        <dbReference type="ChEBI" id="CHEBI:29105"/>
    </ligand>
</feature>
<dbReference type="InterPro" id="IPR012341">
    <property type="entry name" value="6hp_glycosidase-like_sf"/>
</dbReference>
<dbReference type="AlphaFoldDB" id="A0A0L7LS33"/>
<dbReference type="PANTHER" id="PTHR12736">
    <property type="entry name" value="LANC-LIKE PROTEIN"/>
    <property type="match status" value="1"/>
</dbReference>
<keyword evidence="1" id="KW-0479">Metal-binding</keyword>
<evidence type="ECO:0000256" key="1">
    <source>
        <dbReference type="PIRSR" id="PIRSR607822-1"/>
    </source>
</evidence>
<proteinExistence type="predicted"/>
<dbReference type="PRINTS" id="PR01950">
    <property type="entry name" value="LANCSUPER"/>
</dbReference>
<comment type="caution">
    <text evidence="2">The sequence shown here is derived from an EMBL/GenBank/DDBJ whole genome shotgun (WGS) entry which is preliminary data.</text>
</comment>
<dbReference type="STRING" id="104452.A0A0L7LS33"/>
<dbReference type="GO" id="GO:0031179">
    <property type="term" value="P:peptide modification"/>
    <property type="evidence" value="ECO:0007669"/>
    <property type="project" value="InterPro"/>
</dbReference>
<organism evidence="2 3">
    <name type="scientific">Operophtera brumata</name>
    <name type="common">Winter moth</name>
    <name type="synonym">Phalaena brumata</name>
    <dbReference type="NCBI Taxonomy" id="104452"/>
    <lineage>
        <taxon>Eukaryota</taxon>
        <taxon>Metazoa</taxon>
        <taxon>Ecdysozoa</taxon>
        <taxon>Arthropoda</taxon>
        <taxon>Hexapoda</taxon>
        <taxon>Insecta</taxon>
        <taxon>Pterygota</taxon>
        <taxon>Neoptera</taxon>
        <taxon>Endopterygota</taxon>
        <taxon>Lepidoptera</taxon>
        <taxon>Glossata</taxon>
        <taxon>Ditrysia</taxon>
        <taxon>Geometroidea</taxon>
        <taxon>Geometridae</taxon>
        <taxon>Larentiinae</taxon>
        <taxon>Operophtera</taxon>
    </lineage>
</organism>
<dbReference type="SUPFAM" id="SSF158745">
    <property type="entry name" value="LanC-like"/>
    <property type="match status" value="1"/>
</dbReference>
<reference evidence="2 3" key="1">
    <citation type="journal article" date="2015" name="Genome Biol. Evol.">
        <title>The genome of winter moth (Operophtera brumata) provides a genomic perspective on sexual dimorphism and phenology.</title>
        <authorList>
            <person name="Derks M.F."/>
            <person name="Smit S."/>
            <person name="Salis L."/>
            <person name="Schijlen E."/>
            <person name="Bossers A."/>
            <person name="Mateman C."/>
            <person name="Pijl A.S."/>
            <person name="de Ridder D."/>
            <person name="Groenen M.A."/>
            <person name="Visser M.E."/>
            <person name="Megens H.J."/>
        </authorList>
    </citation>
    <scope>NUCLEOTIDE SEQUENCE [LARGE SCALE GENOMIC DNA]</scope>
    <source>
        <strain evidence="2">WM2013NL</strain>
        <tissue evidence="2">Head and thorax</tissue>
    </source>
</reference>
<accession>A0A0L7LS33</accession>
<dbReference type="Pfam" id="PF05147">
    <property type="entry name" value="LANC_like"/>
    <property type="match status" value="1"/>
</dbReference>
<dbReference type="SMART" id="SM01260">
    <property type="entry name" value="LANC_like"/>
    <property type="match status" value="1"/>
</dbReference>
<feature type="binding site" evidence="1">
    <location>
        <position position="233"/>
    </location>
    <ligand>
        <name>Zn(2+)</name>
        <dbReference type="ChEBI" id="CHEBI:29105"/>
    </ligand>
</feature>
<evidence type="ECO:0000313" key="2">
    <source>
        <dbReference type="EMBL" id="KOB78189.1"/>
    </source>
</evidence>
<protein>
    <submittedName>
        <fullName evidence="2">GPCRorphan/putative Class B Family</fullName>
    </submittedName>
</protein>
<feature type="non-terminal residue" evidence="2">
    <location>
        <position position="1"/>
    </location>
</feature>
<dbReference type="GO" id="GO:0005886">
    <property type="term" value="C:plasma membrane"/>
    <property type="evidence" value="ECO:0007669"/>
    <property type="project" value="TreeGrafter"/>
</dbReference>
<sequence length="311" mass="34658">MESDIFYDGTVYTGSAGLAMFYLLCSHKNDDYETLKAALECLNIDGLKGKRISFLCGDAGPLALAAVISYKLGNKRPANIPDYKTLVILYGKAGYLYALLFVNKHINGKEIIPANHIERVINGILKSGKNLSLKEKSDSPLLWQWHDNVYFGAAHGMAGIFYIRPTIDWLIYQQFPSGNFPSSLTSTSGDKLVQWCHGAPGFVFDDDKYMKVAIQLGDVIWQRGLCTKGYSICHGVSGNAYAFLQLYQTTKKPMYLYRAGCFMEWCAVARPGTELHRPDRPASLFEGLLGRLFLAEDICHAMDARFPGFSV</sequence>